<evidence type="ECO:0000313" key="2">
    <source>
        <dbReference type="EMBL" id="CAD2222701.1"/>
    </source>
</evidence>
<dbReference type="PANTHER" id="PTHR22642">
    <property type="entry name" value="IMIDAZOLONEPROPIONASE"/>
    <property type="match status" value="1"/>
</dbReference>
<proteinExistence type="predicted"/>
<dbReference type="AlphaFoldDB" id="S9VED8"/>
<name>S9VED8_9TRYP</name>
<sequence length="659" mass="73117">MKSILALINAKKIYKGAPVLDRNAPSVYPPEVNAILMVDGRIHRIGTTKEVCALYESLTPSLEKTTEEAPVEGGRKRASSARQVDCLGKYTLYPGFVESHAHFLDGGRSINNPWLENACSQEEFITILRDFTEHRYTGTGWIFGGGWSEPVLGGCPTRHWLDTVSTDIPMVLYRKDVHTCVLNTAALRICHVLGEEEPIIRNVSGGRIELDEAGEPNGILRDNAIHAVAKYFPPTDSPLNKESALHSATEYYLSRGFTTVFSMMSTQFKDHTADVLFLKDAERKGDLRIRVRYGAPLDSLSVVADTLYTPVKDSGRTDTFTLPHRFTCIPPQEGGSFFFLGAIKLFGDGALGSRTAAMNRPYGYNVQTEGDINSELEDVDIEKILVDPNRPECQCGLLIMQRGELQEAVRAVHARGLQVVAHGIGDRAVANVNKALCDSGRALRSAPDQTAFHQDPRSRVEHCQHIGNVSKEVSRMQECHIIASMQPCHLLFDGDYVEDLIGINRKNKSYLWGTFLKHNIRVNLGSDWPVAPADVCDGLRGAVTRVPDVMASLAAEKNGKTLPEGTKRYHEVWSKEECISMDDALRCYTYEAAHGAFLEDVVGSLEEGKYADVTVWSDDWLDSSNMVPLGDSGEKWWRPADQPELLYTIVGGNIEFQKQ</sequence>
<dbReference type="Gene3D" id="3.10.310.70">
    <property type="match status" value="1"/>
</dbReference>
<evidence type="ECO:0000313" key="3">
    <source>
        <dbReference type="Proteomes" id="UP000515908"/>
    </source>
</evidence>
<dbReference type="InterPro" id="IPR033932">
    <property type="entry name" value="YtcJ-like"/>
</dbReference>
<dbReference type="Pfam" id="PF07969">
    <property type="entry name" value="Amidohydro_3"/>
    <property type="match status" value="1"/>
</dbReference>
<dbReference type="GO" id="GO:0016810">
    <property type="term" value="F:hydrolase activity, acting on carbon-nitrogen (but not peptide) bonds"/>
    <property type="evidence" value="ECO:0007669"/>
    <property type="project" value="InterPro"/>
</dbReference>
<dbReference type="CDD" id="cd01300">
    <property type="entry name" value="YtcJ_like"/>
    <property type="match status" value="1"/>
</dbReference>
<dbReference type="SUPFAM" id="SSF51556">
    <property type="entry name" value="Metallo-dependent hydrolases"/>
    <property type="match status" value="1"/>
</dbReference>
<organism evidence="2 3">
    <name type="scientific">Angomonas deanei</name>
    <dbReference type="NCBI Taxonomy" id="59799"/>
    <lineage>
        <taxon>Eukaryota</taxon>
        <taxon>Discoba</taxon>
        <taxon>Euglenozoa</taxon>
        <taxon>Kinetoplastea</taxon>
        <taxon>Metakinetoplastina</taxon>
        <taxon>Trypanosomatida</taxon>
        <taxon>Trypanosomatidae</taxon>
        <taxon>Strigomonadinae</taxon>
        <taxon>Angomonas</taxon>
    </lineage>
</organism>
<dbReference type="InterPro" id="IPR032466">
    <property type="entry name" value="Metal_Hydrolase"/>
</dbReference>
<reference evidence="2 3" key="1">
    <citation type="submission" date="2020-08" db="EMBL/GenBank/DDBJ databases">
        <authorList>
            <person name="Newling K."/>
            <person name="Davey J."/>
            <person name="Forrester S."/>
        </authorList>
    </citation>
    <scope>NUCLEOTIDE SEQUENCE [LARGE SCALE GENOMIC DNA]</scope>
    <source>
        <strain evidence="3">Crithidia deanei Carvalho (ATCC PRA-265)</strain>
    </source>
</reference>
<dbReference type="Gene3D" id="2.30.40.10">
    <property type="entry name" value="Urease, subunit C, domain 1"/>
    <property type="match status" value="1"/>
</dbReference>
<dbReference type="EMBL" id="LR877171">
    <property type="protein sequence ID" value="CAD2222701.1"/>
    <property type="molecule type" value="Genomic_DNA"/>
</dbReference>
<dbReference type="PANTHER" id="PTHR22642:SF2">
    <property type="entry name" value="PROTEIN LONG AFTER FAR-RED 3"/>
    <property type="match status" value="1"/>
</dbReference>
<protein>
    <submittedName>
        <fullName evidence="2">Amidohydrolase family, putative</fullName>
    </submittedName>
</protein>
<dbReference type="VEuPathDB" id="TriTrypDB:ADEAN_001024800"/>
<dbReference type="InterPro" id="IPR013108">
    <property type="entry name" value="Amidohydro_3"/>
</dbReference>
<dbReference type="InterPro" id="IPR011059">
    <property type="entry name" value="Metal-dep_hydrolase_composite"/>
</dbReference>
<accession>S9VED8</accession>
<evidence type="ECO:0000259" key="1">
    <source>
        <dbReference type="Pfam" id="PF07969"/>
    </source>
</evidence>
<keyword evidence="2" id="KW-0378">Hydrolase</keyword>
<feature type="domain" description="Amidohydrolase 3" evidence="1">
    <location>
        <begin position="85"/>
        <end position="654"/>
    </location>
</feature>
<keyword evidence="3" id="KW-1185">Reference proteome</keyword>
<dbReference type="SUPFAM" id="SSF51338">
    <property type="entry name" value="Composite domain of metallo-dependent hydrolases"/>
    <property type="match status" value="1"/>
</dbReference>
<gene>
    <name evidence="2" type="ORF">ADEAN_001024800</name>
</gene>
<dbReference type="Proteomes" id="UP000515908">
    <property type="component" value="Chromosome 27"/>
</dbReference>
<dbReference type="OrthoDB" id="3501663at2759"/>
<dbReference type="Gene3D" id="3.20.20.140">
    <property type="entry name" value="Metal-dependent hydrolases"/>
    <property type="match status" value="1"/>
</dbReference>